<dbReference type="OrthoDB" id="5344254at2759"/>
<evidence type="ECO:0000313" key="5">
    <source>
        <dbReference type="Proteomes" id="UP000247810"/>
    </source>
</evidence>
<dbReference type="Pfam" id="PF25581">
    <property type="entry name" value="AsqO_C"/>
    <property type="match status" value="1"/>
</dbReference>
<dbReference type="EMBL" id="KZ826031">
    <property type="protein sequence ID" value="PYH89413.1"/>
    <property type="molecule type" value="Genomic_DNA"/>
</dbReference>
<protein>
    <recommendedName>
        <fullName evidence="6">AttH domain-containing protein</fullName>
    </recommendedName>
</protein>
<dbReference type="InterPro" id="IPR057722">
    <property type="entry name" value="AsqO/PenF-like_C"/>
</dbReference>
<evidence type="ECO:0000313" key="4">
    <source>
        <dbReference type="EMBL" id="PYH89413.1"/>
    </source>
</evidence>
<evidence type="ECO:0000256" key="1">
    <source>
        <dbReference type="SAM" id="SignalP"/>
    </source>
</evidence>
<organism evidence="4 5">
    <name type="scientific">Aspergillus ellipticus CBS 707.79</name>
    <dbReference type="NCBI Taxonomy" id="1448320"/>
    <lineage>
        <taxon>Eukaryota</taxon>
        <taxon>Fungi</taxon>
        <taxon>Dikarya</taxon>
        <taxon>Ascomycota</taxon>
        <taxon>Pezizomycotina</taxon>
        <taxon>Eurotiomycetes</taxon>
        <taxon>Eurotiomycetidae</taxon>
        <taxon>Eurotiales</taxon>
        <taxon>Aspergillaceae</taxon>
        <taxon>Aspergillus</taxon>
        <taxon>Aspergillus subgen. Circumdati</taxon>
    </lineage>
</organism>
<evidence type="ECO:0000259" key="3">
    <source>
        <dbReference type="Pfam" id="PF25581"/>
    </source>
</evidence>
<sequence>MHLTTLLTPLLSLLTTPLTTLALLPPAVKAQYIKTIDPLPAPPHAVTIDFLAPSAQFSDLTAPKLDEINTTVFEWWYFDAISSANPNASLVFTFFTATATGFPLIPPNASSVLLTYVWATMPDGRVVVDRAVPGDAAVLGEEGRSAGLWEGTGGWISSVDLGGKGMVEAWVGWEGGRLHPPTTPCSNPNAFDPSLILGPYLGWVDLVPAARAVVDVVVDGQPLQFTGYGYHDKNWGSRPFQTLIKTWSWGHATVGAYSLVWFQYHPAPGLDPANPNSINPVISAYLARDGQVLISGCEAGIVNVTEKSAGGRYAVEMVMQGVRLDVQGVLLVAGDAKYYSRWNGRVGGVVLGERVGGGVAVFETFQF</sequence>
<dbReference type="SUPFAM" id="SSF159245">
    <property type="entry name" value="AttH-like"/>
    <property type="match status" value="1"/>
</dbReference>
<dbReference type="InterPro" id="IPR056402">
    <property type="entry name" value="DA_N"/>
</dbReference>
<keyword evidence="5" id="KW-1185">Reference proteome</keyword>
<feature type="signal peptide" evidence="1">
    <location>
        <begin position="1"/>
        <end position="30"/>
    </location>
</feature>
<name>A0A319DEE0_9EURO</name>
<feature type="domain" description="AsqO/PenF-like C-terminal" evidence="3">
    <location>
        <begin position="243"/>
        <end position="366"/>
    </location>
</feature>
<dbReference type="Proteomes" id="UP000247810">
    <property type="component" value="Unassembled WGS sequence"/>
</dbReference>
<dbReference type="AlphaFoldDB" id="A0A319DEE0"/>
<gene>
    <name evidence="4" type="ORF">BO71DRAFT_453457</name>
</gene>
<feature type="chain" id="PRO_5016405352" description="AttH domain-containing protein" evidence="1">
    <location>
        <begin position="31"/>
        <end position="367"/>
    </location>
</feature>
<evidence type="ECO:0008006" key="6">
    <source>
        <dbReference type="Google" id="ProtNLM"/>
    </source>
</evidence>
<dbReference type="VEuPathDB" id="FungiDB:BO71DRAFT_453457"/>
<accession>A0A319DEE0</accession>
<proteinExistence type="predicted"/>
<keyword evidence="1" id="KW-0732">Signal</keyword>
<dbReference type="STRING" id="1448320.A0A319DEE0"/>
<dbReference type="Pfam" id="PF24137">
    <property type="entry name" value="DA_N"/>
    <property type="match status" value="1"/>
</dbReference>
<feature type="domain" description="Diels-Alderase N-terminal" evidence="2">
    <location>
        <begin position="56"/>
        <end position="155"/>
    </location>
</feature>
<reference evidence="4 5" key="1">
    <citation type="submission" date="2018-02" db="EMBL/GenBank/DDBJ databases">
        <title>The genomes of Aspergillus section Nigri reveals drivers in fungal speciation.</title>
        <authorList>
            <consortium name="DOE Joint Genome Institute"/>
            <person name="Vesth T.C."/>
            <person name="Nybo J."/>
            <person name="Theobald S."/>
            <person name="Brandl J."/>
            <person name="Frisvad J.C."/>
            <person name="Nielsen K.F."/>
            <person name="Lyhne E.K."/>
            <person name="Kogle M.E."/>
            <person name="Kuo A."/>
            <person name="Riley R."/>
            <person name="Clum A."/>
            <person name="Nolan M."/>
            <person name="Lipzen A."/>
            <person name="Salamov A."/>
            <person name="Henrissat B."/>
            <person name="Wiebenga A."/>
            <person name="De vries R.P."/>
            <person name="Grigoriev I.V."/>
            <person name="Mortensen U.H."/>
            <person name="Andersen M.R."/>
            <person name="Baker S.E."/>
        </authorList>
    </citation>
    <scope>NUCLEOTIDE SEQUENCE [LARGE SCALE GENOMIC DNA]</scope>
    <source>
        <strain evidence="4 5">CBS 707.79</strain>
    </source>
</reference>
<evidence type="ECO:0000259" key="2">
    <source>
        <dbReference type="Pfam" id="PF24137"/>
    </source>
</evidence>